<feature type="domain" description="CobB/CobQ-like glutamine amidotransferase" evidence="6">
    <location>
        <begin position="252"/>
        <end position="439"/>
    </location>
</feature>
<dbReference type="NCBIfam" id="TIGR00313">
    <property type="entry name" value="cobQ"/>
    <property type="match status" value="1"/>
</dbReference>
<keyword evidence="2 4" id="KW-0169">Cobalamin biosynthesis</keyword>
<keyword evidence="8" id="KW-1185">Reference proteome</keyword>
<evidence type="ECO:0000256" key="3">
    <source>
        <dbReference type="ARBA" id="ARBA00022962"/>
    </source>
</evidence>
<organism evidence="7 8">
    <name type="scientific">Marininema mesophilum</name>
    <dbReference type="NCBI Taxonomy" id="1048340"/>
    <lineage>
        <taxon>Bacteria</taxon>
        <taxon>Bacillati</taxon>
        <taxon>Bacillota</taxon>
        <taxon>Bacilli</taxon>
        <taxon>Bacillales</taxon>
        <taxon>Thermoactinomycetaceae</taxon>
        <taxon>Marininema</taxon>
    </lineage>
</organism>
<dbReference type="InterPro" id="IPR033949">
    <property type="entry name" value="CobQ_GATase1"/>
</dbReference>
<dbReference type="PANTHER" id="PTHR21343:SF1">
    <property type="entry name" value="COBYRIC ACID SYNTHASE"/>
    <property type="match status" value="1"/>
</dbReference>
<dbReference type="SUPFAM" id="SSF52317">
    <property type="entry name" value="Class I glutamine amidotransferase-like"/>
    <property type="match status" value="1"/>
</dbReference>
<comment type="similarity">
    <text evidence="4">Belongs to the CobB/CobQ family. CobQ subfamily.</text>
</comment>
<dbReference type="CDD" id="cd01750">
    <property type="entry name" value="GATase1_CobQ"/>
    <property type="match status" value="1"/>
</dbReference>
<dbReference type="InterPro" id="IPR011698">
    <property type="entry name" value="GATase_3"/>
</dbReference>
<evidence type="ECO:0000259" key="6">
    <source>
        <dbReference type="Pfam" id="PF07685"/>
    </source>
</evidence>
<dbReference type="UniPathway" id="UPA00148"/>
<dbReference type="InterPro" id="IPR004459">
    <property type="entry name" value="CobQ_synth"/>
</dbReference>
<accession>A0A1H2YHF0</accession>
<dbReference type="InterPro" id="IPR002586">
    <property type="entry name" value="CobQ/CobB/MinD/ParA_Nub-bd_dom"/>
</dbReference>
<comment type="pathway">
    <text evidence="1 4">Cofactor biosynthesis; adenosylcobalamin biosynthesis.</text>
</comment>
<sequence length="495" mass="54865">MKGIMVQGTASDVGKSVVATAFCRLFAEEGYRVAPFKAQNMALNSFVTVKGGEIGRSQAVQAEAAGVEPTVDMNPILLKPKGERIAEVIVHGYHYADLEAGEYQRRTISEMLGPVQESLDRLAEEMDVLVIEGAGSPAEINMKERDIVNMRTAMLADVPVLLIADIDRGGVFASIVGTLAILDPHERKRVKGIVINKFRGDLAILQPGLDWLEKETGIPVLGVLPWRKVEIDPEDSLALDRMVTSSPEKEIDIAVIRFPHISNFTDLGPLMRIPGVDLRWIEKEKDWGEPDVVVLPGTKNTMADLQWLMKQGLAERVQGFASSNRSVVGLCGGFQMMGHRLEDPEGVEDHIPSAKGLGLLPVHFHFEAKKRTVQTKGFVPSVWAQGVRVEGYEIHRGRAYLEEDAHPFLHLDEGGVDGAVAAEGRIWGTHLHGVFDQPAFLSRWINELREKKNLPPLNEEVFMSKSKEATYAELADWVRDHLDIEKVRAIMEGNR</sequence>
<dbReference type="InterPro" id="IPR029062">
    <property type="entry name" value="Class_I_gatase-like"/>
</dbReference>
<dbReference type="GO" id="GO:0003824">
    <property type="term" value="F:catalytic activity"/>
    <property type="evidence" value="ECO:0007669"/>
    <property type="project" value="InterPro"/>
</dbReference>
<evidence type="ECO:0000256" key="4">
    <source>
        <dbReference type="HAMAP-Rule" id="MF_00028"/>
    </source>
</evidence>
<evidence type="ECO:0000313" key="8">
    <source>
        <dbReference type="Proteomes" id="UP000198534"/>
    </source>
</evidence>
<proteinExistence type="inferred from homology"/>
<dbReference type="NCBIfam" id="NF001989">
    <property type="entry name" value="PRK00784.1"/>
    <property type="match status" value="1"/>
</dbReference>
<dbReference type="InterPro" id="IPR047045">
    <property type="entry name" value="CobQ_N"/>
</dbReference>
<dbReference type="InterPro" id="IPR027417">
    <property type="entry name" value="P-loop_NTPase"/>
</dbReference>
<dbReference type="HAMAP" id="MF_00028">
    <property type="entry name" value="CobQ"/>
    <property type="match status" value="1"/>
</dbReference>
<evidence type="ECO:0000256" key="2">
    <source>
        <dbReference type="ARBA" id="ARBA00022573"/>
    </source>
</evidence>
<dbReference type="Pfam" id="PF01656">
    <property type="entry name" value="CbiA"/>
    <property type="match status" value="1"/>
</dbReference>
<dbReference type="SUPFAM" id="SSF52540">
    <property type="entry name" value="P-loop containing nucleoside triphosphate hydrolases"/>
    <property type="match status" value="1"/>
</dbReference>
<evidence type="ECO:0000256" key="1">
    <source>
        <dbReference type="ARBA" id="ARBA00004953"/>
    </source>
</evidence>
<evidence type="ECO:0000259" key="5">
    <source>
        <dbReference type="Pfam" id="PF01656"/>
    </source>
</evidence>
<feature type="active site" evidence="4">
    <location>
        <position position="432"/>
    </location>
</feature>
<protein>
    <recommendedName>
        <fullName evidence="4">Cobyric acid synthase</fullName>
    </recommendedName>
</protein>
<dbReference type="RefSeq" id="WP_091740090.1">
    <property type="nucleotide sequence ID" value="NZ_FNNQ01000009.1"/>
</dbReference>
<dbReference type="Pfam" id="PF07685">
    <property type="entry name" value="GATase_3"/>
    <property type="match status" value="1"/>
</dbReference>
<dbReference type="PROSITE" id="PS51274">
    <property type="entry name" value="GATASE_COBBQ"/>
    <property type="match status" value="1"/>
</dbReference>
<dbReference type="AlphaFoldDB" id="A0A1H2YHF0"/>
<dbReference type="Gene3D" id="3.40.50.880">
    <property type="match status" value="1"/>
</dbReference>
<dbReference type="Proteomes" id="UP000198534">
    <property type="component" value="Unassembled WGS sequence"/>
</dbReference>
<dbReference type="GO" id="GO:0015420">
    <property type="term" value="F:ABC-type vitamin B12 transporter activity"/>
    <property type="evidence" value="ECO:0007669"/>
    <property type="project" value="UniProtKB-UniRule"/>
</dbReference>
<name>A0A1H2YHF0_9BACL</name>
<dbReference type="OrthoDB" id="9808302at2"/>
<dbReference type="STRING" id="1048340.SAMN05444487_10977"/>
<dbReference type="EMBL" id="FNNQ01000009">
    <property type="protein sequence ID" value="SDX04596.1"/>
    <property type="molecule type" value="Genomic_DNA"/>
</dbReference>
<feature type="active site" description="Nucleophile" evidence="4">
    <location>
        <position position="331"/>
    </location>
</feature>
<evidence type="ECO:0000313" key="7">
    <source>
        <dbReference type="EMBL" id="SDX04596.1"/>
    </source>
</evidence>
<comment type="function">
    <text evidence="4">Catalyzes amidations at positions B, D, E, and G on adenosylcobyrinic A,C-diamide. NH(2) groups are provided by glutamine, and one molecule of ATP is hydrogenolyzed for each amidation.</text>
</comment>
<dbReference type="Gene3D" id="3.40.50.300">
    <property type="entry name" value="P-loop containing nucleotide triphosphate hydrolases"/>
    <property type="match status" value="1"/>
</dbReference>
<gene>
    <name evidence="4" type="primary">cobQ</name>
    <name evidence="7" type="ORF">SAMN05444487_10977</name>
</gene>
<dbReference type="PANTHER" id="PTHR21343">
    <property type="entry name" value="DETHIOBIOTIN SYNTHETASE"/>
    <property type="match status" value="1"/>
</dbReference>
<dbReference type="GO" id="GO:0009236">
    <property type="term" value="P:cobalamin biosynthetic process"/>
    <property type="evidence" value="ECO:0007669"/>
    <property type="project" value="UniProtKB-UniRule"/>
</dbReference>
<feature type="domain" description="CobQ/CobB/MinD/ParA nucleotide binding" evidence="5">
    <location>
        <begin position="4"/>
        <end position="228"/>
    </location>
</feature>
<dbReference type="CDD" id="cd05389">
    <property type="entry name" value="CobQ_N"/>
    <property type="match status" value="1"/>
</dbReference>
<reference evidence="7 8" key="1">
    <citation type="submission" date="2016-10" db="EMBL/GenBank/DDBJ databases">
        <authorList>
            <person name="de Groot N.N."/>
        </authorList>
    </citation>
    <scope>NUCLEOTIDE SEQUENCE [LARGE SCALE GENOMIC DNA]</scope>
    <source>
        <strain evidence="7 8">DSM 45610</strain>
    </source>
</reference>
<keyword evidence="3 4" id="KW-0315">Glutamine amidotransferase</keyword>